<name>A0A6C0CGU6_9ZZZZ</name>
<reference evidence="1" key="1">
    <citation type="journal article" date="2020" name="Nature">
        <title>Giant virus diversity and host interactions through global metagenomics.</title>
        <authorList>
            <person name="Schulz F."/>
            <person name="Roux S."/>
            <person name="Paez-Espino D."/>
            <person name="Jungbluth S."/>
            <person name="Walsh D.A."/>
            <person name="Denef V.J."/>
            <person name="McMahon K.D."/>
            <person name="Konstantinidis K.T."/>
            <person name="Eloe-Fadrosh E.A."/>
            <person name="Kyrpides N.C."/>
            <person name="Woyke T."/>
        </authorList>
    </citation>
    <scope>NUCLEOTIDE SEQUENCE</scope>
    <source>
        <strain evidence="1">GVMAG-M-3300021120-1</strain>
    </source>
</reference>
<accession>A0A6C0CGU6</accession>
<sequence>MDEDVEEYELVLTKPEDELTDAERNYWYLRRALLETAGEYDLDEEWFTDHNEYIMKIYNYFRNDFQNSNEAETPEEQQMLVEGQKSLNMLAKSIERTGMFDIAVYRDFCLIVEHFVEKQIKPERRDMLAEMLEKSLSIKD</sequence>
<protein>
    <submittedName>
        <fullName evidence="1">Uncharacterized protein</fullName>
    </submittedName>
</protein>
<evidence type="ECO:0000313" key="1">
    <source>
        <dbReference type="EMBL" id="QHT03661.1"/>
    </source>
</evidence>
<dbReference type="EMBL" id="MN739416">
    <property type="protein sequence ID" value="QHT03661.1"/>
    <property type="molecule type" value="Genomic_DNA"/>
</dbReference>
<organism evidence="1">
    <name type="scientific">viral metagenome</name>
    <dbReference type="NCBI Taxonomy" id="1070528"/>
    <lineage>
        <taxon>unclassified sequences</taxon>
        <taxon>metagenomes</taxon>
        <taxon>organismal metagenomes</taxon>
    </lineage>
</organism>
<proteinExistence type="predicted"/>
<dbReference type="AlphaFoldDB" id="A0A6C0CGU6"/>